<organism evidence="13 14">
    <name type="scientific">Orchesella dallaii</name>
    <dbReference type="NCBI Taxonomy" id="48710"/>
    <lineage>
        <taxon>Eukaryota</taxon>
        <taxon>Metazoa</taxon>
        <taxon>Ecdysozoa</taxon>
        <taxon>Arthropoda</taxon>
        <taxon>Hexapoda</taxon>
        <taxon>Collembola</taxon>
        <taxon>Entomobryomorpha</taxon>
        <taxon>Entomobryoidea</taxon>
        <taxon>Orchesellidae</taxon>
        <taxon>Orchesellinae</taxon>
        <taxon>Orchesella</taxon>
    </lineage>
</organism>
<evidence type="ECO:0000256" key="11">
    <source>
        <dbReference type="ARBA" id="ARBA00023303"/>
    </source>
</evidence>
<feature type="transmembrane region" description="Helical" evidence="12">
    <location>
        <begin position="210"/>
        <end position="232"/>
    </location>
</feature>
<keyword evidence="3" id="KW-0813">Transport</keyword>
<evidence type="ECO:0000256" key="9">
    <source>
        <dbReference type="ARBA" id="ARBA00023065"/>
    </source>
</evidence>
<comment type="subcellular location">
    <subcellularLocation>
        <location evidence="1">Endomembrane system</location>
        <topology evidence="1">Multi-pass membrane protein</topology>
    </subcellularLocation>
</comment>
<dbReference type="PANTHER" id="PTHR12454:SF11">
    <property type="entry name" value="GH25683P"/>
    <property type="match status" value="1"/>
</dbReference>
<comment type="similarity">
    <text evidence="2">Belongs to the TMEM38 family.</text>
</comment>
<accession>A0ABP1QR04</accession>
<feature type="transmembrane region" description="Helical" evidence="12">
    <location>
        <begin position="238"/>
        <end position="258"/>
    </location>
</feature>
<dbReference type="Pfam" id="PF05197">
    <property type="entry name" value="TRIC"/>
    <property type="match status" value="1"/>
</dbReference>
<evidence type="ECO:0000256" key="10">
    <source>
        <dbReference type="ARBA" id="ARBA00023136"/>
    </source>
</evidence>
<dbReference type="Proteomes" id="UP001642540">
    <property type="component" value="Unassembled WGS sequence"/>
</dbReference>
<keyword evidence="9" id="KW-0406">Ion transport</keyword>
<feature type="transmembrane region" description="Helical" evidence="12">
    <location>
        <begin position="50"/>
        <end position="72"/>
    </location>
</feature>
<keyword evidence="7" id="KW-0630">Potassium</keyword>
<dbReference type="EMBL" id="CAXLJM020000040">
    <property type="protein sequence ID" value="CAL8108517.1"/>
    <property type="molecule type" value="Genomic_DNA"/>
</dbReference>
<evidence type="ECO:0000256" key="5">
    <source>
        <dbReference type="ARBA" id="ARBA00022692"/>
    </source>
</evidence>
<evidence type="ECO:0000256" key="7">
    <source>
        <dbReference type="ARBA" id="ARBA00022958"/>
    </source>
</evidence>
<evidence type="ECO:0000313" key="13">
    <source>
        <dbReference type="EMBL" id="CAL8108517.1"/>
    </source>
</evidence>
<proteinExistence type="inferred from homology"/>
<dbReference type="InterPro" id="IPR007866">
    <property type="entry name" value="TRIC_channel"/>
</dbReference>
<evidence type="ECO:0000313" key="14">
    <source>
        <dbReference type="Proteomes" id="UP001642540"/>
    </source>
</evidence>
<keyword evidence="8 12" id="KW-1133">Transmembrane helix</keyword>
<evidence type="ECO:0000256" key="1">
    <source>
        <dbReference type="ARBA" id="ARBA00004127"/>
    </source>
</evidence>
<dbReference type="PANTHER" id="PTHR12454">
    <property type="entry name" value="TRIMERIC INTRACELLULAR CATION CHANNEL"/>
    <property type="match status" value="1"/>
</dbReference>
<keyword evidence="5 12" id="KW-0812">Transmembrane</keyword>
<evidence type="ECO:0000256" key="2">
    <source>
        <dbReference type="ARBA" id="ARBA00005766"/>
    </source>
</evidence>
<evidence type="ECO:0000256" key="6">
    <source>
        <dbReference type="ARBA" id="ARBA00022826"/>
    </source>
</evidence>
<protein>
    <recommendedName>
        <fullName evidence="15">Trimeric intracellular cation channel type A</fullName>
    </recommendedName>
</protein>
<keyword evidence="4" id="KW-0633">Potassium transport</keyword>
<evidence type="ECO:0000256" key="4">
    <source>
        <dbReference type="ARBA" id="ARBA00022538"/>
    </source>
</evidence>
<keyword evidence="6" id="KW-0631">Potassium channel</keyword>
<keyword evidence="11" id="KW-0407">Ion channel</keyword>
<comment type="caution">
    <text evidence="13">The sequence shown here is derived from an EMBL/GenBank/DDBJ whole genome shotgun (WGS) entry which is preliminary data.</text>
</comment>
<feature type="transmembrane region" description="Helical" evidence="12">
    <location>
        <begin position="84"/>
        <end position="104"/>
    </location>
</feature>
<reference evidence="13 14" key="1">
    <citation type="submission" date="2024-08" db="EMBL/GenBank/DDBJ databases">
        <authorList>
            <person name="Cucini C."/>
            <person name="Frati F."/>
        </authorList>
    </citation>
    <scope>NUCLEOTIDE SEQUENCE [LARGE SCALE GENOMIC DNA]</scope>
</reference>
<evidence type="ECO:0000256" key="8">
    <source>
        <dbReference type="ARBA" id="ARBA00022989"/>
    </source>
</evidence>
<gene>
    <name evidence="13" type="ORF">ODALV1_LOCUS13004</name>
</gene>
<sequence>MDPEMFLDVANQVTKLKMFPYFDIAHAALCCLHVREDLHGGVNFTRRHPLATWICSLVEIYAGGVLASLFLGEPILGPLKSNEHLVLYTLVWYLVFYCPFDAVYKICKFLPVKLAFSVMKEIYRVKKVYDGVSHSLKIFPNGYLIALVVGTVKGNGAGFLKIFERLLRGIWTPGAIEILQPSFPTKACIAASVIFVLDKKTDFISAPHSLLYFGIVVFFVYFKISSILLGIHDPFAPFENIFCALFMGGLADAITRAFGSKPAGDAKKDGEKKKE</sequence>
<evidence type="ECO:0000256" key="3">
    <source>
        <dbReference type="ARBA" id="ARBA00022448"/>
    </source>
</evidence>
<evidence type="ECO:0000256" key="12">
    <source>
        <dbReference type="SAM" id="Phobius"/>
    </source>
</evidence>
<keyword evidence="14" id="KW-1185">Reference proteome</keyword>
<keyword evidence="10 12" id="KW-0472">Membrane</keyword>
<name>A0ABP1QR04_9HEXA</name>
<evidence type="ECO:0008006" key="15">
    <source>
        <dbReference type="Google" id="ProtNLM"/>
    </source>
</evidence>